<dbReference type="InterPro" id="IPR023398">
    <property type="entry name" value="TIF_eIF4e-like"/>
</dbReference>
<reference evidence="1" key="1">
    <citation type="submission" date="2019-08" db="EMBL/GenBank/DDBJ databases">
        <authorList>
            <person name="Kucharzyk K."/>
            <person name="Murdoch R.W."/>
            <person name="Higgins S."/>
            <person name="Loffler F."/>
        </authorList>
    </citation>
    <scope>NUCLEOTIDE SEQUENCE</scope>
</reference>
<dbReference type="EMBL" id="VSSQ01015969">
    <property type="protein sequence ID" value="MPM56866.1"/>
    <property type="molecule type" value="Genomic_DNA"/>
</dbReference>
<dbReference type="AlphaFoldDB" id="A0A645AVP6"/>
<sequence>MYFFDNKEFVSKICSNAVKMNIVNEAKHNNAEEGVSCFYISADDIEAHKKVISYFIENNLIRKTKSGRLYNISFKLDNQTRNGEYGSGFTSDIKLANFINLDTGEWII</sequence>
<name>A0A645AVP6_9ZZZZ</name>
<accession>A0A645AVP6</accession>
<protein>
    <submittedName>
        <fullName evidence="1">Uncharacterized protein</fullName>
    </submittedName>
</protein>
<gene>
    <name evidence="1" type="ORF">SDC9_103682</name>
</gene>
<dbReference type="SUPFAM" id="SSF55418">
    <property type="entry name" value="eIF4e-like"/>
    <property type="match status" value="1"/>
</dbReference>
<organism evidence="1">
    <name type="scientific">bioreactor metagenome</name>
    <dbReference type="NCBI Taxonomy" id="1076179"/>
    <lineage>
        <taxon>unclassified sequences</taxon>
        <taxon>metagenomes</taxon>
        <taxon>ecological metagenomes</taxon>
    </lineage>
</organism>
<proteinExistence type="predicted"/>
<evidence type="ECO:0000313" key="1">
    <source>
        <dbReference type="EMBL" id="MPM56866.1"/>
    </source>
</evidence>
<comment type="caution">
    <text evidence="1">The sequence shown here is derived from an EMBL/GenBank/DDBJ whole genome shotgun (WGS) entry which is preliminary data.</text>
</comment>